<keyword evidence="4 6" id="KW-0548">Nucleotidyltransferase</keyword>
<evidence type="ECO:0000313" key="6">
    <source>
        <dbReference type="EMBL" id="MFF3571604.1"/>
    </source>
</evidence>
<feature type="site" description="Substrate discrimination" evidence="4">
    <location>
        <position position="34"/>
    </location>
</feature>
<dbReference type="InterPro" id="IPR043502">
    <property type="entry name" value="DNA/RNA_pol_sf"/>
</dbReference>
<dbReference type="PROSITE" id="PS50173">
    <property type="entry name" value="UMUC"/>
    <property type="match status" value="1"/>
</dbReference>
<keyword evidence="4" id="KW-0234">DNA repair</keyword>
<keyword evidence="4 6" id="KW-0808">Transferase</keyword>
<dbReference type="Gene3D" id="1.10.150.20">
    <property type="entry name" value="5' to 3' exonuclease, C-terminal subdomain"/>
    <property type="match status" value="1"/>
</dbReference>
<dbReference type="InterPro" id="IPR024728">
    <property type="entry name" value="PolY_HhH_motif"/>
</dbReference>
<dbReference type="EC" id="2.7.7.7" evidence="4"/>
<dbReference type="InterPro" id="IPR043128">
    <property type="entry name" value="Rev_trsase/Diguanyl_cyclase"/>
</dbReference>
<dbReference type="HAMAP" id="MF_01113">
    <property type="entry name" value="DNApol_IV"/>
    <property type="match status" value="1"/>
</dbReference>
<keyword evidence="4" id="KW-0460">Magnesium</keyword>
<comment type="similarity">
    <text evidence="1 4">Belongs to the DNA polymerase type-Y family.</text>
</comment>
<feature type="active site" evidence="4">
    <location>
        <position position="120"/>
    </location>
</feature>
<protein>
    <recommendedName>
        <fullName evidence="4">DNA polymerase IV</fullName>
        <shortName evidence="4">Pol IV</shortName>
        <ecNumber evidence="4">2.7.7.7</ecNumber>
    </recommendedName>
</protein>
<dbReference type="Proteomes" id="UP001601992">
    <property type="component" value="Unassembled WGS sequence"/>
</dbReference>
<evidence type="ECO:0000256" key="1">
    <source>
        <dbReference type="ARBA" id="ARBA00010945"/>
    </source>
</evidence>
<comment type="cofactor">
    <cofactor evidence="4">
        <name>Mg(2+)</name>
        <dbReference type="ChEBI" id="CHEBI:18420"/>
    </cofactor>
    <text evidence="4">Binds 2 magnesium ions per subunit.</text>
</comment>
<keyword evidence="4" id="KW-0515">Mutator protein</keyword>
<dbReference type="EMBL" id="JBIAQY010000010">
    <property type="protein sequence ID" value="MFF3571604.1"/>
    <property type="molecule type" value="Genomic_DNA"/>
</dbReference>
<accession>A0ABW6S786</accession>
<dbReference type="GO" id="GO:0003887">
    <property type="term" value="F:DNA-directed DNA polymerase activity"/>
    <property type="evidence" value="ECO:0007669"/>
    <property type="project" value="UniProtKB-EC"/>
</dbReference>
<organism evidence="6 7">
    <name type="scientific">Nocardia jiangxiensis</name>
    <dbReference type="NCBI Taxonomy" id="282685"/>
    <lineage>
        <taxon>Bacteria</taxon>
        <taxon>Bacillati</taxon>
        <taxon>Actinomycetota</taxon>
        <taxon>Actinomycetes</taxon>
        <taxon>Mycobacteriales</taxon>
        <taxon>Nocardiaceae</taxon>
        <taxon>Nocardia</taxon>
    </lineage>
</organism>
<comment type="subcellular location">
    <subcellularLocation>
        <location evidence="4">Cytoplasm</location>
    </subcellularLocation>
</comment>
<dbReference type="NCBIfam" id="NF003015">
    <property type="entry name" value="PRK03858.1"/>
    <property type="match status" value="1"/>
</dbReference>
<dbReference type="PANTHER" id="PTHR11076">
    <property type="entry name" value="DNA REPAIR POLYMERASE UMUC / TRANSFERASE FAMILY MEMBER"/>
    <property type="match status" value="1"/>
</dbReference>
<keyword evidence="4" id="KW-0239">DNA-directed DNA polymerase</keyword>
<dbReference type="Pfam" id="PF11799">
    <property type="entry name" value="IMS_C"/>
    <property type="match status" value="1"/>
</dbReference>
<sequence>MFVSRSGGSDGSAASSRGAAARASILHADLDSFYASVEQRDDPRLRGKPVIVGGGVVLAASYEAKAHGIRTPMNGRQALRLCPHAIVVPPRMSAYARASRAVFEIFRDTTPEVEGISIDEAFLDVGGLLRIAGSPVEIARTLRERVRTEVGLPISVGVAGTKFLAKVASAVSKPDGLLEVPPGGELDFLHPLPVERLWGVGEVTARTLHEHGITRIGQLAELGEKGLSGLLGPAAGRHLYALSWARDPRRVDTGRRRRSIGAQRALGRRTRTPEEIEAYLSGLADRLGHRLRAADRVCRTVVLRLRFDDFTRATRSHSLPAATDHGRVIDQAAHTLLTAAMPMIRERGLTLIGLSLTNLDDAHTMQLTLPFEPRPDSTLDTTLDQLRDRFGAGTVTRAALLHRGEGLSVPLLPD</sequence>
<reference evidence="6 7" key="1">
    <citation type="submission" date="2024-10" db="EMBL/GenBank/DDBJ databases">
        <title>The Natural Products Discovery Center: Release of the First 8490 Sequenced Strains for Exploring Actinobacteria Biosynthetic Diversity.</title>
        <authorList>
            <person name="Kalkreuter E."/>
            <person name="Kautsar S.A."/>
            <person name="Yang D."/>
            <person name="Bader C.D."/>
            <person name="Teijaro C.N."/>
            <person name="Fluegel L."/>
            <person name="Davis C.M."/>
            <person name="Simpson J.R."/>
            <person name="Lauterbach L."/>
            <person name="Steele A.D."/>
            <person name="Gui C."/>
            <person name="Meng S."/>
            <person name="Li G."/>
            <person name="Viehrig K."/>
            <person name="Ye F."/>
            <person name="Su P."/>
            <person name="Kiefer A.F."/>
            <person name="Nichols A."/>
            <person name="Cepeda A.J."/>
            <person name="Yan W."/>
            <person name="Fan B."/>
            <person name="Jiang Y."/>
            <person name="Adhikari A."/>
            <person name="Zheng C.-J."/>
            <person name="Schuster L."/>
            <person name="Cowan T.M."/>
            <person name="Smanski M.J."/>
            <person name="Chevrette M.G."/>
            <person name="De Carvalho L.P.S."/>
            <person name="Shen B."/>
        </authorList>
    </citation>
    <scope>NUCLEOTIDE SEQUENCE [LARGE SCALE GENOMIC DNA]</scope>
    <source>
        <strain evidence="6 7">NPDC002593</strain>
    </source>
</reference>
<evidence type="ECO:0000256" key="4">
    <source>
        <dbReference type="HAMAP-Rule" id="MF_01113"/>
    </source>
</evidence>
<comment type="function">
    <text evidence="2 4">Poorly processive, error-prone DNA polymerase involved in untargeted mutagenesis. Copies undamaged DNA at stalled replication forks, which arise in vivo from mismatched or misaligned primer ends. These misaligned primers can be extended by PolIV. Exhibits no 3'-5' exonuclease (proofreading) activity. May be involved in translesional synthesis, in conjunction with the beta clamp from PolIII.</text>
</comment>
<keyword evidence="4" id="KW-0227">DNA damage</keyword>
<evidence type="ECO:0000313" key="7">
    <source>
        <dbReference type="Proteomes" id="UP001601992"/>
    </source>
</evidence>
<dbReference type="Gene3D" id="3.40.1170.60">
    <property type="match status" value="1"/>
</dbReference>
<dbReference type="InterPro" id="IPR050116">
    <property type="entry name" value="DNA_polymerase-Y"/>
</dbReference>
<gene>
    <name evidence="4 6" type="primary">dinB</name>
    <name evidence="6" type="ORF">ACFYXQ_27875</name>
</gene>
<keyword evidence="4" id="KW-0235">DNA replication</keyword>
<dbReference type="PANTHER" id="PTHR11076:SF33">
    <property type="entry name" value="DNA POLYMERASE KAPPA"/>
    <property type="match status" value="1"/>
</dbReference>
<dbReference type="Pfam" id="PF00817">
    <property type="entry name" value="IMS"/>
    <property type="match status" value="1"/>
</dbReference>
<dbReference type="InterPro" id="IPR017961">
    <property type="entry name" value="DNA_pol_Y-fam_little_finger"/>
</dbReference>
<feature type="binding site" evidence="4">
    <location>
        <position position="119"/>
    </location>
    <ligand>
        <name>Mg(2+)</name>
        <dbReference type="ChEBI" id="CHEBI:18420"/>
    </ligand>
</feature>
<dbReference type="InterPro" id="IPR022880">
    <property type="entry name" value="DNApol_IV"/>
</dbReference>
<keyword evidence="4" id="KW-0963">Cytoplasm</keyword>
<dbReference type="SUPFAM" id="SSF56672">
    <property type="entry name" value="DNA/RNA polymerases"/>
    <property type="match status" value="1"/>
</dbReference>
<dbReference type="RefSeq" id="WP_083895895.1">
    <property type="nucleotide sequence ID" value="NZ_JBIAQY010000010.1"/>
</dbReference>
<dbReference type="Gene3D" id="3.30.70.270">
    <property type="match status" value="1"/>
</dbReference>
<evidence type="ECO:0000256" key="3">
    <source>
        <dbReference type="ARBA" id="ARBA00049244"/>
    </source>
</evidence>
<dbReference type="Pfam" id="PF11798">
    <property type="entry name" value="IMS_HHH"/>
    <property type="match status" value="1"/>
</dbReference>
<evidence type="ECO:0000256" key="2">
    <source>
        <dbReference type="ARBA" id="ARBA00025589"/>
    </source>
</evidence>
<keyword evidence="4" id="KW-0238">DNA-binding</keyword>
<dbReference type="Gene3D" id="3.30.1490.100">
    <property type="entry name" value="DNA polymerase, Y-family, little finger domain"/>
    <property type="match status" value="1"/>
</dbReference>
<name>A0ABW6S786_9NOCA</name>
<comment type="subunit">
    <text evidence="4">Monomer.</text>
</comment>
<dbReference type="NCBIfam" id="NF002677">
    <property type="entry name" value="PRK02406.1"/>
    <property type="match status" value="1"/>
</dbReference>
<proteinExistence type="inferred from homology"/>
<keyword evidence="7" id="KW-1185">Reference proteome</keyword>
<dbReference type="InterPro" id="IPR001126">
    <property type="entry name" value="UmuC"/>
</dbReference>
<dbReference type="InterPro" id="IPR036775">
    <property type="entry name" value="DNA_pol_Y-fam_lit_finger_sf"/>
</dbReference>
<dbReference type="SUPFAM" id="SSF100879">
    <property type="entry name" value="Lesion bypass DNA polymerase (Y-family), little finger domain"/>
    <property type="match status" value="1"/>
</dbReference>
<evidence type="ECO:0000259" key="5">
    <source>
        <dbReference type="PROSITE" id="PS50173"/>
    </source>
</evidence>
<comment type="caution">
    <text evidence="6">The sequence shown here is derived from an EMBL/GenBank/DDBJ whole genome shotgun (WGS) entry which is preliminary data.</text>
</comment>
<keyword evidence="4" id="KW-0479">Metal-binding</keyword>
<comment type="catalytic activity">
    <reaction evidence="3 4">
        <text>DNA(n) + a 2'-deoxyribonucleoside 5'-triphosphate = DNA(n+1) + diphosphate</text>
        <dbReference type="Rhea" id="RHEA:22508"/>
        <dbReference type="Rhea" id="RHEA-COMP:17339"/>
        <dbReference type="Rhea" id="RHEA-COMP:17340"/>
        <dbReference type="ChEBI" id="CHEBI:33019"/>
        <dbReference type="ChEBI" id="CHEBI:61560"/>
        <dbReference type="ChEBI" id="CHEBI:173112"/>
        <dbReference type="EC" id="2.7.7.7"/>
    </reaction>
</comment>
<feature type="binding site" evidence="4">
    <location>
        <position position="29"/>
    </location>
    <ligand>
        <name>Mg(2+)</name>
        <dbReference type="ChEBI" id="CHEBI:18420"/>
    </ligand>
</feature>
<dbReference type="CDD" id="cd03586">
    <property type="entry name" value="PolY_Pol_IV_kappa"/>
    <property type="match status" value="1"/>
</dbReference>
<feature type="domain" description="UmuC" evidence="5">
    <location>
        <begin position="25"/>
        <end position="201"/>
    </location>
</feature>